<dbReference type="GO" id="GO:0004420">
    <property type="term" value="F:hydroxymethylglutaryl-CoA reductase (NADPH) activity"/>
    <property type="evidence" value="ECO:0007669"/>
    <property type="project" value="InterPro"/>
</dbReference>
<protein>
    <recommendedName>
        <fullName evidence="3">3-hydroxy-3-methylglutaryl coenzyme A reductase</fullName>
        <shortName evidence="3">HMG-CoA reductase</shortName>
        <ecNumber evidence="3">1.1.1.88</ecNumber>
    </recommendedName>
</protein>
<dbReference type="PANTHER" id="PTHR10572:SF24">
    <property type="entry name" value="3-HYDROXY-3-METHYLGLUTARYL-COENZYME A REDUCTASE"/>
    <property type="match status" value="1"/>
</dbReference>
<dbReference type="InterPro" id="IPR002202">
    <property type="entry name" value="HMG_CoA_Rdtase"/>
</dbReference>
<gene>
    <name evidence="4" type="ORF">BTM29_06170</name>
</gene>
<dbReference type="InterPro" id="IPR023074">
    <property type="entry name" value="HMG_CoA_Rdtase_cat_sf"/>
</dbReference>
<dbReference type="InterPro" id="IPR004553">
    <property type="entry name" value="HMG_CoA_Rdtase_bac-typ"/>
</dbReference>
<organism evidence="4 5">
    <name type="scientific">Companilactobacillus allii</name>
    <dbReference type="NCBI Taxonomy" id="1847728"/>
    <lineage>
        <taxon>Bacteria</taxon>
        <taxon>Bacillati</taxon>
        <taxon>Bacillota</taxon>
        <taxon>Bacilli</taxon>
        <taxon>Lactobacillales</taxon>
        <taxon>Lactobacillaceae</taxon>
        <taxon>Companilactobacillus</taxon>
    </lineage>
</organism>
<name>A0A1P8Q2W9_9LACO</name>
<dbReference type="GO" id="GO:0015936">
    <property type="term" value="P:coenzyme A metabolic process"/>
    <property type="evidence" value="ECO:0007669"/>
    <property type="project" value="InterPro"/>
</dbReference>
<proteinExistence type="inferred from homology"/>
<dbReference type="STRING" id="1847728.BTM29_06170"/>
<comment type="catalytic activity">
    <reaction evidence="3">
        <text>(R)-mevalonate + 2 NAD(+) + CoA = (3S)-3-hydroxy-3-methylglutaryl-CoA + 2 NADH + 2 H(+)</text>
        <dbReference type="Rhea" id="RHEA:14833"/>
        <dbReference type="ChEBI" id="CHEBI:15378"/>
        <dbReference type="ChEBI" id="CHEBI:36464"/>
        <dbReference type="ChEBI" id="CHEBI:43074"/>
        <dbReference type="ChEBI" id="CHEBI:57287"/>
        <dbReference type="ChEBI" id="CHEBI:57540"/>
        <dbReference type="ChEBI" id="CHEBI:57945"/>
        <dbReference type="EC" id="1.1.1.88"/>
    </reaction>
</comment>
<dbReference type="PRINTS" id="PR00071">
    <property type="entry name" value="HMGCOARDTASE"/>
</dbReference>
<dbReference type="EC" id="1.1.1.88" evidence="3"/>
<comment type="pathway">
    <text evidence="3">Metabolic intermediate metabolism; (R)-mevalonate degradation; (S)-3-hydroxy-3-methylglutaryl-CoA from (R)-mevalonate: step 1/1.</text>
</comment>
<evidence type="ECO:0000256" key="1">
    <source>
        <dbReference type="ARBA" id="ARBA00007661"/>
    </source>
</evidence>
<dbReference type="UniPathway" id="UPA00257">
    <property type="reaction ID" value="UER00367"/>
</dbReference>
<reference evidence="5" key="1">
    <citation type="submission" date="2016-12" db="EMBL/GenBank/DDBJ databases">
        <authorList>
            <person name="Jung M.Y."/>
            <person name="Lee S.H."/>
        </authorList>
    </citation>
    <scope>NUCLEOTIDE SEQUENCE [LARGE SCALE GENOMIC DNA]</scope>
    <source>
        <strain evidence="5">WiKim39</strain>
    </source>
</reference>
<keyword evidence="2 3" id="KW-0560">Oxidoreductase</keyword>
<dbReference type="Pfam" id="PF00368">
    <property type="entry name" value="HMG-CoA_red"/>
    <property type="match status" value="1"/>
</dbReference>
<keyword evidence="3" id="KW-0520">NAD</keyword>
<dbReference type="Proteomes" id="UP000187499">
    <property type="component" value="Chromosome"/>
</dbReference>
<sequence>MKLYEMSDDQRIQYLVNNNYIDLEQALLLKSRNPLSRDLSDSLSENQVGLFGLPYGFASDFLINGKDYLVPMSIEEPSVIAAASNGAKRIKNSGGFTVTSSQHIVYGQIVLENTSNTLDILESKRDEILQIIDNAHPSLIKRGGGSRSLEFIDYGDMLEIEIGIDTVDAMGANLVNTILEVTSSEVSKMTSCDVLCSILSNSGAGQVVEVQADVSFDQLATKQMSGSEVADRIIRLNKFAKRSIKRAVTHNKGIMNGIDAVVVASGNDFRAQEAASHEFASQSGKYQPLSEWKLVDDHLHGSLTIPIEVGSVGGAVSSMPMAQLSLSIMKIKNSQELRFVIGSVGLANNLSALRALVTTGIQAGHMSLQSKSLAISAGAIGEEIEKVATELNKQKNYSLANAKKILKELRN</sequence>
<dbReference type="AlphaFoldDB" id="A0A1P8Q2W9"/>
<dbReference type="OrthoDB" id="9764892at2"/>
<keyword evidence="5" id="KW-1185">Reference proteome</keyword>
<dbReference type="InterPro" id="IPR009029">
    <property type="entry name" value="HMG_CoA_Rdtase_sub-bd_dom_sf"/>
</dbReference>
<dbReference type="PANTHER" id="PTHR10572">
    <property type="entry name" value="3-HYDROXY-3-METHYLGLUTARYL-COENZYME A REDUCTASE"/>
    <property type="match status" value="1"/>
</dbReference>
<dbReference type="Gene3D" id="1.10.8.660">
    <property type="match status" value="1"/>
</dbReference>
<comment type="similarity">
    <text evidence="1 3">Belongs to the HMG-CoA reductase family.</text>
</comment>
<dbReference type="PROSITE" id="PS50065">
    <property type="entry name" value="HMG_COA_REDUCTASE_4"/>
    <property type="match status" value="1"/>
</dbReference>
<evidence type="ECO:0000313" key="5">
    <source>
        <dbReference type="Proteomes" id="UP000187499"/>
    </source>
</evidence>
<dbReference type="Gene3D" id="3.90.770.10">
    <property type="entry name" value="3-hydroxy-3-methylglutaryl-coenzyme A Reductase, Chain A, domain 2"/>
    <property type="match status" value="2"/>
</dbReference>
<dbReference type="EMBL" id="CP019323">
    <property type="protein sequence ID" value="APX72167.1"/>
    <property type="molecule type" value="Genomic_DNA"/>
</dbReference>
<dbReference type="NCBIfam" id="TIGR00532">
    <property type="entry name" value="HMG_CoA_R_NAD"/>
    <property type="match status" value="1"/>
</dbReference>
<dbReference type="GO" id="GO:0140643">
    <property type="term" value="F:hydroxymethylglutaryl-CoA reductase (NADH) activity"/>
    <property type="evidence" value="ECO:0007669"/>
    <property type="project" value="UniProtKB-EC"/>
</dbReference>
<evidence type="ECO:0000256" key="3">
    <source>
        <dbReference type="RuleBase" id="RU361219"/>
    </source>
</evidence>
<dbReference type="SUPFAM" id="SSF56542">
    <property type="entry name" value="Substrate-binding domain of HMG-CoA reductase"/>
    <property type="match status" value="1"/>
</dbReference>
<evidence type="ECO:0000313" key="4">
    <source>
        <dbReference type="EMBL" id="APX72167.1"/>
    </source>
</evidence>
<evidence type="ECO:0000256" key="2">
    <source>
        <dbReference type="ARBA" id="ARBA00023002"/>
    </source>
</evidence>
<dbReference type="RefSeq" id="WP_076614712.1">
    <property type="nucleotide sequence ID" value="NZ_CP019323.1"/>
</dbReference>
<dbReference type="KEGG" id="lalw:BTM29_06170"/>
<dbReference type="InterPro" id="IPR009023">
    <property type="entry name" value="HMG_CoA_Rdtase_NAD(P)-bd_sf"/>
</dbReference>
<dbReference type="SUPFAM" id="SSF55035">
    <property type="entry name" value="NAD-binding domain of HMG-CoA reductase"/>
    <property type="match status" value="1"/>
</dbReference>
<accession>A0A1P8Q2W9</accession>
<dbReference type="CDD" id="cd00644">
    <property type="entry name" value="HMG-CoA_reductase_classII"/>
    <property type="match status" value="1"/>
</dbReference>